<feature type="transmembrane region" description="Helical" evidence="2">
    <location>
        <begin position="187"/>
        <end position="206"/>
    </location>
</feature>
<evidence type="ECO:0000313" key="6">
    <source>
        <dbReference type="Proteomes" id="UP000799777"/>
    </source>
</evidence>
<dbReference type="InterPro" id="IPR029044">
    <property type="entry name" value="Nucleotide-diphossugar_trans"/>
</dbReference>
<keyword evidence="2" id="KW-1133">Transmembrane helix</keyword>
<feature type="transmembrane region" description="Helical" evidence="2">
    <location>
        <begin position="606"/>
        <end position="630"/>
    </location>
</feature>
<dbReference type="AlphaFoldDB" id="A0A9P4H8G5"/>
<feature type="domain" description="DUF7928" evidence="4">
    <location>
        <begin position="112"/>
        <end position="181"/>
    </location>
</feature>
<evidence type="ECO:0008006" key="7">
    <source>
        <dbReference type="Google" id="ProtNLM"/>
    </source>
</evidence>
<feature type="transmembrane region" description="Helical" evidence="2">
    <location>
        <begin position="768"/>
        <end position="790"/>
    </location>
</feature>
<evidence type="ECO:0000256" key="2">
    <source>
        <dbReference type="SAM" id="Phobius"/>
    </source>
</evidence>
<keyword evidence="2" id="KW-0472">Membrane</keyword>
<feature type="transmembrane region" description="Helical" evidence="2">
    <location>
        <begin position="236"/>
        <end position="260"/>
    </location>
</feature>
<reference evidence="5" key="1">
    <citation type="journal article" date="2020" name="Stud. Mycol.">
        <title>101 Dothideomycetes genomes: a test case for predicting lifestyles and emergence of pathogens.</title>
        <authorList>
            <person name="Haridas S."/>
            <person name="Albert R."/>
            <person name="Binder M."/>
            <person name="Bloem J."/>
            <person name="Labutti K."/>
            <person name="Salamov A."/>
            <person name="Andreopoulos B."/>
            <person name="Baker S."/>
            <person name="Barry K."/>
            <person name="Bills G."/>
            <person name="Bluhm B."/>
            <person name="Cannon C."/>
            <person name="Castanera R."/>
            <person name="Culley D."/>
            <person name="Daum C."/>
            <person name="Ezra D."/>
            <person name="Gonzalez J."/>
            <person name="Henrissat B."/>
            <person name="Kuo A."/>
            <person name="Liang C."/>
            <person name="Lipzen A."/>
            <person name="Lutzoni F."/>
            <person name="Magnuson J."/>
            <person name="Mondo S."/>
            <person name="Nolan M."/>
            <person name="Ohm R."/>
            <person name="Pangilinan J."/>
            <person name="Park H.-J."/>
            <person name="Ramirez L."/>
            <person name="Alfaro M."/>
            <person name="Sun H."/>
            <person name="Tritt A."/>
            <person name="Yoshinaga Y."/>
            <person name="Zwiers L.-H."/>
            <person name="Turgeon B."/>
            <person name="Goodwin S."/>
            <person name="Spatafora J."/>
            <person name="Crous P."/>
            <person name="Grigoriev I."/>
        </authorList>
    </citation>
    <scope>NUCLEOTIDE SEQUENCE</scope>
    <source>
        <strain evidence="5">CBS 110217</strain>
    </source>
</reference>
<evidence type="ECO:0000313" key="5">
    <source>
        <dbReference type="EMBL" id="KAF2029599.1"/>
    </source>
</evidence>
<dbReference type="SUPFAM" id="SSF53448">
    <property type="entry name" value="Nucleotide-diphospho-sugar transferases"/>
    <property type="match status" value="1"/>
</dbReference>
<feature type="domain" description="Glycosyltransferase 2-like" evidence="3">
    <location>
        <begin position="440"/>
        <end position="611"/>
    </location>
</feature>
<dbReference type="Pfam" id="PF13632">
    <property type="entry name" value="Glyco_trans_2_3"/>
    <property type="match status" value="1"/>
</dbReference>
<evidence type="ECO:0000259" key="3">
    <source>
        <dbReference type="Pfam" id="PF13632"/>
    </source>
</evidence>
<dbReference type="EMBL" id="ML978199">
    <property type="protein sequence ID" value="KAF2029599.1"/>
    <property type="molecule type" value="Genomic_DNA"/>
</dbReference>
<evidence type="ECO:0000256" key="1">
    <source>
        <dbReference type="SAM" id="MobiDB-lite"/>
    </source>
</evidence>
<proteinExistence type="predicted"/>
<dbReference type="Pfam" id="PF25550">
    <property type="entry name" value="DUF7928"/>
    <property type="match status" value="1"/>
</dbReference>
<dbReference type="OrthoDB" id="38531at2759"/>
<dbReference type="PANTHER" id="PTHR35408:SF3">
    <property type="entry name" value="GLYCOSYLTRANSFERASE 2-LIKE DOMAIN-CONTAINING PROTEIN"/>
    <property type="match status" value="1"/>
</dbReference>
<sequence>MAQHHHQPRQTHSNPPSGIIAAPNTPASSEGPLPDISFDSASRSTESEPVRNVKCDILANWLHSKAEEKIWTTGEPGEGVFVKRCKGSYALCPAGLAQDGTSLHQGIASLNIRIQHGKQLQVVPDFDALPFCQRNQSAAFIASHRILVVWEDDPMRLVDRAQGIQDALMKMIWARSPEDTKKNVRRVVLWQAAYTGMAVCMLTTAIGSGWRQIAIQQIQEPNWLRLLCVLPLPGQVWLSLFFFQAIMGNIAQIFGATALLKNNSKYYSTQAPRRLTRNREGDLPHMTIQMPVYKEGLHGVIKPTIQSVKQAISTYELQGGTANIFVNDDGMQLISAEDAKERQEFYDENGVGWVAWPGHNPDPEDGQRAFHRRRKFKKASNMNYALRLSCKVEEYLAQFERPAPWSQLDENLVYEQCLQKVLTEREGEAWADGSIRVGDYILLIDSDTRVPRDCLLEAVSEMEQCPEVAILQYMSGVMNVTNSFFENGITFFTNMIYTMIKFAVANGDVAPFVGHNAILRWSAIQEVAYDCHLDHYEKFWSESTVSEDLDMSLRLQSEGYIVRLGTYKGDGFKEGVSLTVYDELNCPFTRLFTTFLRSNMPLASKITIMAYIGTYYAIESAWAFTILNYFSIGFFNGWLDHYYIDSFKVFFAIVFVFTLLGNLSLAVVVYRIGDRTLFGALWENLKCIPMMTIFLGGISLQISQAVLSHCLGIDMQWGSTSKEVESVTFFEAMKDVGRKFKWTFAFCGIMTATMLVCRFAIQRDWKIRLLVACWPMGTVVVNHALLPVVLNLQPMTFTW</sequence>
<dbReference type="Gene3D" id="3.90.550.10">
    <property type="entry name" value="Spore Coat Polysaccharide Biosynthesis Protein SpsA, Chain A"/>
    <property type="match status" value="1"/>
</dbReference>
<dbReference type="InterPro" id="IPR001173">
    <property type="entry name" value="Glyco_trans_2-like"/>
</dbReference>
<feature type="transmembrane region" description="Helical" evidence="2">
    <location>
        <begin position="650"/>
        <end position="673"/>
    </location>
</feature>
<feature type="region of interest" description="Disordered" evidence="1">
    <location>
        <begin position="1"/>
        <end position="45"/>
    </location>
</feature>
<dbReference type="Proteomes" id="UP000799777">
    <property type="component" value="Unassembled WGS sequence"/>
</dbReference>
<comment type="caution">
    <text evidence="5">The sequence shown here is derived from an EMBL/GenBank/DDBJ whole genome shotgun (WGS) entry which is preliminary data.</text>
</comment>
<gene>
    <name evidence="5" type="ORF">EK21DRAFT_101075</name>
</gene>
<keyword evidence="6" id="KW-1185">Reference proteome</keyword>
<keyword evidence="2" id="KW-0812">Transmembrane</keyword>
<feature type="transmembrane region" description="Helical" evidence="2">
    <location>
        <begin position="742"/>
        <end position="761"/>
    </location>
</feature>
<dbReference type="InterPro" id="IPR057688">
    <property type="entry name" value="DUF7928"/>
</dbReference>
<dbReference type="PANTHER" id="PTHR35408">
    <property type="entry name" value="CHROMOSOME 15, WHOLE GENOME SHOTGUN SEQUENCE"/>
    <property type="match status" value="1"/>
</dbReference>
<evidence type="ECO:0000259" key="4">
    <source>
        <dbReference type="Pfam" id="PF25550"/>
    </source>
</evidence>
<organism evidence="5 6">
    <name type="scientific">Setomelanomma holmii</name>
    <dbReference type="NCBI Taxonomy" id="210430"/>
    <lineage>
        <taxon>Eukaryota</taxon>
        <taxon>Fungi</taxon>
        <taxon>Dikarya</taxon>
        <taxon>Ascomycota</taxon>
        <taxon>Pezizomycotina</taxon>
        <taxon>Dothideomycetes</taxon>
        <taxon>Pleosporomycetidae</taxon>
        <taxon>Pleosporales</taxon>
        <taxon>Pleosporineae</taxon>
        <taxon>Phaeosphaeriaceae</taxon>
        <taxon>Setomelanomma</taxon>
    </lineage>
</organism>
<feature type="transmembrane region" description="Helical" evidence="2">
    <location>
        <begin position="685"/>
        <end position="707"/>
    </location>
</feature>
<accession>A0A9P4H8G5</accession>
<protein>
    <recommendedName>
        <fullName evidence="7">Glycosyltransferase 2-like domain-containing protein</fullName>
    </recommendedName>
</protein>
<name>A0A9P4H8G5_9PLEO</name>